<dbReference type="SUPFAM" id="SSF57424">
    <property type="entry name" value="LDL receptor-like module"/>
    <property type="match status" value="2"/>
</dbReference>
<keyword evidence="7 8" id="KW-1015">Disulfide bond</keyword>
<dbReference type="InterPro" id="IPR036055">
    <property type="entry name" value="LDL_receptor-like_sf"/>
</dbReference>
<comment type="subcellular location">
    <subcellularLocation>
        <location evidence="2">Endomembrane system</location>
    </subcellularLocation>
    <subcellularLocation>
        <location evidence="1">Membrane</location>
        <topology evidence="1">Single-pass membrane protein</topology>
    </subcellularLocation>
</comment>
<name>A0A0K0D4M8_ANGCA</name>
<evidence type="ECO:0000256" key="8">
    <source>
        <dbReference type="PROSITE-ProRule" id="PRU00124"/>
    </source>
</evidence>
<feature type="disulfide bond" evidence="8">
    <location>
        <begin position="150"/>
        <end position="168"/>
    </location>
</feature>
<dbReference type="STRING" id="6313.A0A0K0D4M8"/>
<evidence type="ECO:0000256" key="1">
    <source>
        <dbReference type="ARBA" id="ARBA00004167"/>
    </source>
</evidence>
<dbReference type="PRINTS" id="PR00261">
    <property type="entry name" value="LDLRECEPTOR"/>
</dbReference>
<organism evidence="9 10">
    <name type="scientific">Angiostrongylus cantonensis</name>
    <name type="common">Rat lungworm</name>
    <dbReference type="NCBI Taxonomy" id="6313"/>
    <lineage>
        <taxon>Eukaryota</taxon>
        <taxon>Metazoa</taxon>
        <taxon>Ecdysozoa</taxon>
        <taxon>Nematoda</taxon>
        <taxon>Chromadorea</taxon>
        <taxon>Rhabditida</taxon>
        <taxon>Rhabditina</taxon>
        <taxon>Rhabditomorpha</taxon>
        <taxon>Strongyloidea</taxon>
        <taxon>Metastrongylidae</taxon>
        <taxon>Angiostrongylus</taxon>
    </lineage>
</organism>
<dbReference type="Gene3D" id="2.120.10.30">
    <property type="entry name" value="TolB, C-terminal domain"/>
    <property type="match status" value="1"/>
</dbReference>
<dbReference type="InterPro" id="IPR023415">
    <property type="entry name" value="LDLR_class-A_CS"/>
</dbReference>
<reference evidence="10" key="2">
    <citation type="submission" date="2017-02" db="UniProtKB">
        <authorList>
            <consortium name="WormBaseParasite"/>
        </authorList>
    </citation>
    <scope>IDENTIFICATION</scope>
</reference>
<protein>
    <submittedName>
        <fullName evidence="10">Low-density lipoprotein receptor domain class A</fullName>
    </submittedName>
</protein>
<dbReference type="WBParaSite" id="ACAC_0000502301-mRNA-1">
    <property type="protein sequence ID" value="ACAC_0000502301-mRNA-1"/>
    <property type="gene ID" value="ACAC_0000502301"/>
</dbReference>
<accession>A0A0K0D4M8</accession>
<dbReference type="InterPro" id="IPR011042">
    <property type="entry name" value="6-blade_b-propeller_TolB-like"/>
</dbReference>
<dbReference type="GO" id="GO:0005886">
    <property type="term" value="C:plasma membrane"/>
    <property type="evidence" value="ECO:0007669"/>
    <property type="project" value="TreeGrafter"/>
</dbReference>
<evidence type="ECO:0000256" key="3">
    <source>
        <dbReference type="ARBA" id="ARBA00022692"/>
    </source>
</evidence>
<dbReference type="PROSITE" id="PS50068">
    <property type="entry name" value="LDLRA_2"/>
    <property type="match status" value="2"/>
</dbReference>
<evidence type="ECO:0000256" key="6">
    <source>
        <dbReference type="ARBA" id="ARBA00023136"/>
    </source>
</evidence>
<reference evidence="9" key="1">
    <citation type="submission" date="2012-09" db="EMBL/GenBank/DDBJ databases">
        <authorList>
            <person name="Martin A.A."/>
        </authorList>
    </citation>
    <scope>NUCLEOTIDE SEQUENCE</scope>
</reference>
<dbReference type="InterPro" id="IPR002172">
    <property type="entry name" value="LDrepeatLR_classA_rpt"/>
</dbReference>
<dbReference type="AlphaFoldDB" id="A0A0K0D4M8"/>
<dbReference type="Gene3D" id="4.10.400.10">
    <property type="entry name" value="Low-density Lipoprotein Receptor"/>
    <property type="match status" value="2"/>
</dbReference>
<dbReference type="GO" id="GO:0016192">
    <property type="term" value="P:vesicle-mediated transport"/>
    <property type="evidence" value="ECO:0007669"/>
    <property type="project" value="UniProtKB-ARBA"/>
</dbReference>
<evidence type="ECO:0000256" key="4">
    <source>
        <dbReference type="ARBA" id="ARBA00022737"/>
    </source>
</evidence>
<keyword evidence="3" id="KW-0812">Transmembrane</keyword>
<evidence type="ECO:0000313" key="9">
    <source>
        <dbReference type="Proteomes" id="UP000035642"/>
    </source>
</evidence>
<dbReference type="InterPro" id="IPR050685">
    <property type="entry name" value="LDLR"/>
</dbReference>
<dbReference type="CDD" id="cd00112">
    <property type="entry name" value="LDLa"/>
    <property type="match status" value="2"/>
</dbReference>
<sequence>LNEGIKQVARGSDGDFNVVTIDSLPVASQLYLYENKTYPVSNCLENNGGCEQLCFPGVCSSFQKCDDVTPKCGCADGFLVDTTDSTKCVANPAANIGKCEPSEFMCKHTEICIPKEKVCDKKWDCLDGSDEDIRDVCVANFSCSSGEFLCDSLTCIPNRLLCDGRADCEDRSDEGWAVCKGEKESNNRY</sequence>
<proteinExistence type="predicted"/>
<comment type="caution">
    <text evidence="8">Lacks conserved residue(s) required for the propagation of feature annotation.</text>
</comment>
<dbReference type="PROSITE" id="PS01209">
    <property type="entry name" value="LDLRA_1"/>
    <property type="match status" value="1"/>
</dbReference>
<keyword evidence="6" id="KW-0472">Membrane</keyword>
<evidence type="ECO:0000256" key="5">
    <source>
        <dbReference type="ARBA" id="ARBA00022989"/>
    </source>
</evidence>
<evidence type="ECO:0000313" key="10">
    <source>
        <dbReference type="WBParaSite" id="ACAC_0000502301-mRNA-1"/>
    </source>
</evidence>
<evidence type="ECO:0000256" key="7">
    <source>
        <dbReference type="ARBA" id="ARBA00023157"/>
    </source>
</evidence>
<dbReference type="PANTHER" id="PTHR24270">
    <property type="entry name" value="LOW-DENSITY LIPOPROTEIN RECEPTOR-RELATED"/>
    <property type="match status" value="1"/>
</dbReference>
<dbReference type="SMART" id="SM00192">
    <property type="entry name" value="LDLa"/>
    <property type="match status" value="2"/>
</dbReference>
<keyword evidence="9" id="KW-1185">Reference proteome</keyword>
<evidence type="ECO:0000256" key="2">
    <source>
        <dbReference type="ARBA" id="ARBA00004308"/>
    </source>
</evidence>
<keyword evidence="5" id="KW-1133">Transmembrane helix</keyword>
<feature type="disulfide bond" evidence="8">
    <location>
        <begin position="143"/>
        <end position="155"/>
    </location>
</feature>
<dbReference type="Pfam" id="PF00057">
    <property type="entry name" value="Ldl_recept_a"/>
    <property type="match status" value="2"/>
</dbReference>
<dbReference type="GO" id="GO:0012505">
    <property type="term" value="C:endomembrane system"/>
    <property type="evidence" value="ECO:0007669"/>
    <property type="project" value="UniProtKB-SubCell"/>
</dbReference>
<keyword evidence="4" id="KW-0677">Repeat</keyword>
<dbReference type="Proteomes" id="UP000035642">
    <property type="component" value="Unassembled WGS sequence"/>
</dbReference>